<dbReference type="InterPro" id="IPR019770">
    <property type="entry name" value="TIF_eIF_4E_CS"/>
</dbReference>
<reference evidence="5" key="2">
    <citation type="submission" date="2020-10" db="UniProtKB">
        <authorList>
            <consortium name="WormBaseParasite"/>
        </authorList>
    </citation>
    <scope>IDENTIFICATION</scope>
</reference>
<dbReference type="InterPro" id="IPR023398">
    <property type="entry name" value="TIF_eIF4e-like"/>
</dbReference>
<keyword evidence="4" id="KW-1185">Reference proteome</keyword>
<dbReference type="SUPFAM" id="SSF55418">
    <property type="entry name" value="eIF4e-like"/>
    <property type="match status" value="1"/>
</dbReference>
<dbReference type="PANTHER" id="PTHR11960">
    <property type="entry name" value="EUKARYOTIC TRANSLATION INITIATION FACTOR 4E RELATED"/>
    <property type="match status" value="1"/>
</dbReference>
<accession>A0A7E4VSX0</accession>
<reference evidence="4" key="1">
    <citation type="journal article" date="2013" name="Genetics">
        <title>The draft genome and transcriptome of Panagrellus redivivus are shaped by the harsh demands of a free-living lifestyle.</title>
        <authorList>
            <person name="Srinivasan J."/>
            <person name="Dillman A.R."/>
            <person name="Macchietto M.G."/>
            <person name="Heikkinen L."/>
            <person name="Lakso M."/>
            <person name="Fracchia K.M."/>
            <person name="Antoshechkin I."/>
            <person name="Mortazavi A."/>
            <person name="Wong G."/>
            <person name="Sternberg P.W."/>
        </authorList>
    </citation>
    <scope>NUCLEOTIDE SEQUENCE [LARGE SCALE GENOMIC DNA]</scope>
    <source>
        <strain evidence="4">MT8872</strain>
    </source>
</reference>
<dbReference type="Pfam" id="PF01652">
    <property type="entry name" value="IF4E"/>
    <property type="match status" value="1"/>
</dbReference>
<dbReference type="AlphaFoldDB" id="A0A7E4VSX0"/>
<evidence type="ECO:0000256" key="3">
    <source>
        <dbReference type="SAM" id="MobiDB-lite"/>
    </source>
</evidence>
<feature type="compositionally biased region" description="Low complexity" evidence="3">
    <location>
        <begin position="11"/>
        <end position="25"/>
    </location>
</feature>
<keyword evidence="2" id="KW-0694">RNA-binding</keyword>
<dbReference type="PROSITE" id="PS00813">
    <property type="entry name" value="IF4E"/>
    <property type="match status" value="1"/>
</dbReference>
<keyword evidence="2" id="KW-0396">Initiation factor</keyword>
<comment type="similarity">
    <text evidence="2">Belongs to the eukaryotic initiation factor 4E family.</text>
</comment>
<evidence type="ECO:0000256" key="2">
    <source>
        <dbReference type="RuleBase" id="RU004374"/>
    </source>
</evidence>
<keyword evidence="2" id="KW-0648">Protein biosynthesis</keyword>
<dbReference type="WBParaSite" id="Pan_g2980.t1">
    <property type="protein sequence ID" value="Pan_g2980.t1"/>
    <property type="gene ID" value="Pan_g2980"/>
</dbReference>
<evidence type="ECO:0000313" key="5">
    <source>
        <dbReference type="WBParaSite" id="Pan_g2980.t1"/>
    </source>
</evidence>
<dbReference type="GO" id="GO:0016281">
    <property type="term" value="C:eukaryotic translation initiation factor 4F complex"/>
    <property type="evidence" value="ECO:0007669"/>
    <property type="project" value="TreeGrafter"/>
</dbReference>
<dbReference type="PANTHER" id="PTHR11960:SF69">
    <property type="entry name" value="EUKARYOTIC TRANSLATION INITIATION FACTOR 4E-3"/>
    <property type="match status" value="1"/>
</dbReference>
<feature type="compositionally biased region" description="Polar residues" evidence="3">
    <location>
        <begin position="67"/>
        <end position="76"/>
    </location>
</feature>
<dbReference type="GO" id="GO:0000340">
    <property type="term" value="F:RNA 7-methylguanosine cap binding"/>
    <property type="evidence" value="ECO:0007669"/>
    <property type="project" value="UniProtKB-ARBA"/>
</dbReference>
<name>A0A7E4VSX0_PANRE</name>
<feature type="region of interest" description="Disordered" evidence="3">
    <location>
        <begin position="53"/>
        <end position="76"/>
    </location>
</feature>
<organism evidence="4 5">
    <name type="scientific">Panagrellus redivivus</name>
    <name type="common">Microworm</name>
    <dbReference type="NCBI Taxonomy" id="6233"/>
    <lineage>
        <taxon>Eukaryota</taxon>
        <taxon>Metazoa</taxon>
        <taxon>Ecdysozoa</taxon>
        <taxon>Nematoda</taxon>
        <taxon>Chromadorea</taxon>
        <taxon>Rhabditida</taxon>
        <taxon>Tylenchina</taxon>
        <taxon>Panagrolaimomorpha</taxon>
        <taxon>Panagrolaimoidea</taxon>
        <taxon>Panagrolaimidae</taxon>
        <taxon>Panagrellus</taxon>
    </lineage>
</organism>
<dbReference type="GO" id="GO:0003743">
    <property type="term" value="F:translation initiation factor activity"/>
    <property type="evidence" value="ECO:0007669"/>
    <property type="project" value="UniProtKB-KW"/>
</dbReference>
<sequence length="423" mass="47731">MFRWITGLRGGSASSTGTHSDSGDSIASAMDATLPSVNEALASESPAVIDVPVVENDDNKPPVSPPASITKSGTDVSEVKSTYCTDDESNSAEQDAIARALLRQAPIEDLSELFKNSTSVRAHPPPTVMPQVEQPRSPLVRPAFQESGMIHRMQMAFVRRETAVLRFRELWDILPHDLPARHPLNSRWVLWYLKNDRTKNWEDCLHKVTTFDSIEGFWSAINHIIPPSELPWGSDFYVFREGILPMWEDENNVKGGRWLVYVERARRAQDLDHYWMELLMALVGEQFGEDGASISGAVVNIRQKGDKVALWTKDAEKDGTNYRIGHVCYDVLRMQDPNVMRYEVHKDASARTGSCVKPRIVLPAKYMKTLTPQQNRELRIATGEVQAPALIRKYLKHTDINPGGNFSFENFLNHAREIQAELH</sequence>
<dbReference type="InterPro" id="IPR001040">
    <property type="entry name" value="TIF_eIF_4E"/>
</dbReference>
<proteinExistence type="inferred from homology"/>
<evidence type="ECO:0000313" key="4">
    <source>
        <dbReference type="Proteomes" id="UP000492821"/>
    </source>
</evidence>
<dbReference type="Gene3D" id="3.30.760.10">
    <property type="entry name" value="RNA Cap, Translation Initiation Factor Eif4e"/>
    <property type="match status" value="1"/>
</dbReference>
<feature type="region of interest" description="Disordered" evidence="3">
    <location>
        <begin position="1"/>
        <end position="27"/>
    </location>
</feature>
<dbReference type="Proteomes" id="UP000492821">
    <property type="component" value="Unassembled WGS sequence"/>
</dbReference>
<evidence type="ECO:0000256" key="1">
    <source>
        <dbReference type="ARBA" id="ARBA00032656"/>
    </source>
</evidence>
<protein>
    <recommendedName>
        <fullName evidence="1">eIF-4F 25 kDa subunit</fullName>
    </recommendedName>
</protein>